<gene>
    <name evidence="5" type="primary">ORF127393</name>
</gene>
<dbReference type="Gene3D" id="2.60.120.290">
    <property type="entry name" value="Spermadhesin, CUB domain"/>
    <property type="match status" value="1"/>
</dbReference>
<feature type="region of interest" description="Disordered" evidence="3">
    <location>
        <begin position="1"/>
        <end position="47"/>
    </location>
</feature>
<keyword evidence="1" id="KW-1015">Disulfide bond</keyword>
<evidence type="ECO:0000259" key="4">
    <source>
        <dbReference type="PROSITE" id="PS01180"/>
    </source>
</evidence>
<dbReference type="PROSITE" id="PS01180">
    <property type="entry name" value="CUB"/>
    <property type="match status" value="1"/>
</dbReference>
<reference evidence="5" key="1">
    <citation type="submission" date="2014-12" db="EMBL/GenBank/DDBJ databases">
        <title>Insight into the proteome of Arion vulgaris.</title>
        <authorList>
            <person name="Aradska J."/>
            <person name="Bulat T."/>
            <person name="Smidak R."/>
            <person name="Sarate P."/>
            <person name="Gangsoo J."/>
            <person name="Sialana F."/>
            <person name="Bilban M."/>
            <person name="Lubec G."/>
        </authorList>
    </citation>
    <scope>NUCLEOTIDE SEQUENCE</scope>
    <source>
        <tissue evidence="5">Skin</tissue>
    </source>
</reference>
<proteinExistence type="predicted"/>
<evidence type="ECO:0000256" key="2">
    <source>
        <dbReference type="PROSITE-ProRule" id="PRU00059"/>
    </source>
</evidence>
<feature type="compositionally biased region" description="Polar residues" evidence="3">
    <location>
        <begin position="21"/>
        <end position="38"/>
    </location>
</feature>
<evidence type="ECO:0000313" key="5">
    <source>
        <dbReference type="EMBL" id="CEK81678.1"/>
    </source>
</evidence>
<dbReference type="InterPro" id="IPR035914">
    <property type="entry name" value="Sperma_CUB_dom_sf"/>
</dbReference>
<accession>A0A0B7ALE5</accession>
<dbReference type="Pfam" id="PF00431">
    <property type="entry name" value="CUB"/>
    <property type="match status" value="1"/>
</dbReference>
<dbReference type="AlphaFoldDB" id="A0A0B7ALE5"/>
<evidence type="ECO:0000256" key="3">
    <source>
        <dbReference type="SAM" id="MobiDB-lite"/>
    </source>
</evidence>
<evidence type="ECO:0000256" key="1">
    <source>
        <dbReference type="ARBA" id="ARBA00023157"/>
    </source>
</evidence>
<organism evidence="5">
    <name type="scientific">Arion vulgaris</name>
    <dbReference type="NCBI Taxonomy" id="1028688"/>
    <lineage>
        <taxon>Eukaryota</taxon>
        <taxon>Metazoa</taxon>
        <taxon>Spiralia</taxon>
        <taxon>Lophotrochozoa</taxon>
        <taxon>Mollusca</taxon>
        <taxon>Gastropoda</taxon>
        <taxon>Heterobranchia</taxon>
        <taxon>Euthyneura</taxon>
        <taxon>Panpulmonata</taxon>
        <taxon>Eupulmonata</taxon>
        <taxon>Stylommatophora</taxon>
        <taxon>Helicina</taxon>
        <taxon>Arionoidea</taxon>
        <taxon>Arionidae</taxon>
        <taxon>Arion</taxon>
    </lineage>
</organism>
<protein>
    <recommendedName>
        <fullName evidence="4">CUB domain-containing protein</fullName>
    </recommendedName>
</protein>
<comment type="caution">
    <text evidence="2">Lacks conserved residue(s) required for the propagation of feature annotation.</text>
</comment>
<feature type="non-terminal residue" evidence="5">
    <location>
        <position position="202"/>
    </location>
</feature>
<dbReference type="SMART" id="SM00042">
    <property type="entry name" value="CUB"/>
    <property type="match status" value="1"/>
</dbReference>
<dbReference type="InterPro" id="IPR000859">
    <property type="entry name" value="CUB_dom"/>
</dbReference>
<name>A0A0B7ALE5_9EUPU</name>
<dbReference type="EMBL" id="HACG01034813">
    <property type="protein sequence ID" value="CEK81678.1"/>
    <property type="molecule type" value="Transcribed_RNA"/>
</dbReference>
<feature type="non-terminal residue" evidence="5">
    <location>
        <position position="1"/>
    </location>
</feature>
<feature type="compositionally biased region" description="Low complexity" evidence="3">
    <location>
        <begin position="11"/>
        <end position="20"/>
    </location>
</feature>
<sequence>GYQYNDRCVNTQTTTQDYTTPNSLNTSSQNDENTNTPSGPLEHSTDNSQQNVHYFCDSSRENLVYINANSSLVLRSPNYGRGTYDNNQNCNLVLRSGAYPLIVSIYFTTFELEGQQTCYYDSFCFAGFTACGTWPTGRTYQYILPEYTSSTFFFKSDGSITFAGFEIFVTTVRVNDDQEVEVVTGGIGFDSSTINFTTTTYH</sequence>
<dbReference type="SUPFAM" id="SSF49854">
    <property type="entry name" value="Spermadhesin, CUB domain"/>
    <property type="match status" value="1"/>
</dbReference>
<feature type="domain" description="CUB" evidence="4">
    <location>
        <begin position="56"/>
        <end position="172"/>
    </location>
</feature>